<dbReference type="InterPro" id="IPR027417">
    <property type="entry name" value="P-loop_NTPase"/>
</dbReference>
<dbReference type="PANTHER" id="PTHR47962:SF5">
    <property type="entry name" value="ATP-DEPENDENT HELICASE LHR-RELATED"/>
    <property type="match status" value="1"/>
</dbReference>
<keyword evidence="5" id="KW-0347">Helicase</keyword>
<proteinExistence type="predicted"/>
<dbReference type="SUPFAM" id="SSF52540">
    <property type="entry name" value="P-loop containing nucleoside triphosphate hydrolases"/>
    <property type="match status" value="1"/>
</dbReference>
<dbReference type="InterPro" id="IPR014001">
    <property type="entry name" value="Helicase_ATP-bd"/>
</dbReference>
<keyword evidence="5" id="KW-0378">Hydrolase</keyword>
<dbReference type="Pfam" id="PF00271">
    <property type="entry name" value="Helicase_C"/>
    <property type="match status" value="1"/>
</dbReference>
<dbReference type="GO" id="GO:0016887">
    <property type="term" value="F:ATP hydrolysis activity"/>
    <property type="evidence" value="ECO:0007669"/>
    <property type="project" value="TreeGrafter"/>
</dbReference>
<dbReference type="Pfam" id="PF00270">
    <property type="entry name" value="DEAD"/>
    <property type="match status" value="1"/>
</dbReference>
<dbReference type="InterPro" id="IPR011545">
    <property type="entry name" value="DEAD/DEAH_box_helicase_dom"/>
</dbReference>
<dbReference type="PROSITE" id="PS51194">
    <property type="entry name" value="HELICASE_CTER"/>
    <property type="match status" value="1"/>
</dbReference>
<dbReference type="GO" id="GO:0005524">
    <property type="term" value="F:ATP binding"/>
    <property type="evidence" value="ECO:0007669"/>
    <property type="project" value="UniProtKB-KW"/>
</dbReference>
<comment type="caution">
    <text evidence="5">The sequence shown here is derived from an EMBL/GenBank/DDBJ whole genome shotgun (WGS) entry which is preliminary data.</text>
</comment>
<dbReference type="GO" id="GO:0003677">
    <property type="term" value="F:DNA binding"/>
    <property type="evidence" value="ECO:0007669"/>
    <property type="project" value="TreeGrafter"/>
</dbReference>
<evidence type="ECO:0000259" key="4">
    <source>
        <dbReference type="PROSITE" id="PS51194"/>
    </source>
</evidence>
<feature type="domain" description="Helicase ATP-binding" evidence="3">
    <location>
        <begin position="36"/>
        <end position="215"/>
    </location>
</feature>
<evidence type="ECO:0000259" key="3">
    <source>
        <dbReference type="PROSITE" id="PS51192"/>
    </source>
</evidence>
<keyword evidence="2" id="KW-0067">ATP-binding</keyword>
<name>A0A0W8F2I8_9ZZZZ</name>
<keyword evidence="1" id="KW-0547">Nucleotide-binding</keyword>
<dbReference type="SMART" id="SM00487">
    <property type="entry name" value="DEXDc"/>
    <property type="match status" value="1"/>
</dbReference>
<reference evidence="5" key="1">
    <citation type="journal article" date="2015" name="Proc. Natl. Acad. Sci. U.S.A.">
        <title>Networks of energetic and metabolic interactions define dynamics in microbial communities.</title>
        <authorList>
            <person name="Embree M."/>
            <person name="Liu J.K."/>
            <person name="Al-Bassam M.M."/>
            <person name="Zengler K."/>
        </authorList>
    </citation>
    <scope>NUCLEOTIDE SEQUENCE</scope>
</reference>
<gene>
    <name evidence="5" type="ORF">ASZ90_015263</name>
</gene>
<protein>
    <submittedName>
        <fullName evidence="5">Atp-dependent helicase</fullName>
    </submittedName>
</protein>
<feature type="domain" description="Helicase C-terminal" evidence="4">
    <location>
        <begin position="253"/>
        <end position="405"/>
    </location>
</feature>
<organism evidence="5">
    <name type="scientific">hydrocarbon metagenome</name>
    <dbReference type="NCBI Taxonomy" id="938273"/>
    <lineage>
        <taxon>unclassified sequences</taxon>
        <taxon>metagenomes</taxon>
        <taxon>ecological metagenomes</taxon>
    </lineage>
</organism>
<dbReference type="PROSITE" id="PS51192">
    <property type="entry name" value="HELICASE_ATP_BIND_1"/>
    <property type="match status" value="1"/>
</dbReference>
<dbReference type="Gene3D" id="3.40.50.300">
    <property type="entry name" value="P-loop containing nucleotide triphosphate hydrolases"/>
    <property type="match status" value="2"/>
</dbReference>
<dbReference type="InterPro" id="IPR001650">
    <property type="entry name" value="Helicase_C-like"/>
</dbReference>
<dbReference type="PANTHER" id="PTHR47962">
    <property type="entry name" value="ATP-DEPENDENT HELICASE LHR-RELATED-RELATED"/>
    <property type="match status" value="1"/>
</dbReference>
<evidence type="ECO:0000256" key="1">
    <source>
        <dbReference type="ARBA" id="ARBA00022741"/>
    </source>
</evidence>
<dbReference type="EMBL" id="LNQE01001589">
    <property type="protein sequence ID" value="KUG15084.1"/>
    <property type="molecule type" value="Genomic_DNA"/>
</dbReference>
<dbReference type="SMART" id="SM00490">
    <property type="entry name" value="HELICc"/>
    <property type="match status" value="1"/>
</dbReference>
<dbReference type="AlphaFoldDB" id="A0A0W8F2I8"/>
<dbReference type="InterPro" id="IPR052511">
    <property type="entry name" value="ATP-dep_Helicase"/>
</dbReference>
<evidence type="ECO:0000256" key="2">
    <source>
        <dbReference type="ARBA" id="ARBA00022840"/>
    </source>
</evidence>
<sequence length="719" mass="81166">MDSTVSAFSLLHPTLQQMLYKMQWTELRPIQVDSIHAIFTTDKNLIISANTAAGKTEAAFLPILSLIVANKTSGISALYVGPLKALINDQFERLERLCELAEIPVFKWHGDVGSNKKTNFLKRPSGVLLITPESIESIFINHSKQLVNLFQSVSFIVIDEMHSFIGTERGAHLLSLLSRISQKSQLKVRIIGLSATIGDIELAKQWLIPRDPDSIESITDPNEHKEIQYLIRGYSDETSFHEGKLSDKELRSSLTKDITHYFHGKTALIFVNSRRCLEYYTDTLHKYLDRQGLPDNFRIHHGSLSKGEREDTEDALKSNRPTATFCSSTLEMGIDVGNVSRIGQIGAPWSVSSLSQRLGRSGRKENQPSVMIVFILEKASKKNDIIERLHPELIRAIAMSELMLAKWCEPPQSDFFHFSTLVQQTMSVIAEKGGSTAEELFRILIEKGGFYSVTKNDYIQLLHGMGSADLIEQDKSGVLFLGLEGERIVRNFEFYSAFTSSKEFDVISGRGKIGSVDLVPDLETRQFLILAGKRWEIKEIDFKKGKIFVEPSKGGKVPIFSGSPGPDIHPLVRQKMREIVASDFIPVYLDDQAKDMLKEAQSSANKLNLHESNFLTDHGDTYWFTWTGSAKQRTLLAIGRDYCGFDIEDCEIALKFRKAHPSNILDAYKKILENPPTEIEIAGKFENLFQEKYDQYLPKELLIKSYAKKYIDINSLPIG</sequence>
<accession>A0A0W8F2I8</accession>
<evidence type="ECO:0000313" key="5">
    <source>
        <dbReference type="EMBL" id="KUG15084.1"/>
    </source>
</evidence>
<dbReference type="GO" id="GO:0004386">
    <property type="term" value="F:helicase activity"/>
    <property type="evidence" value="ECO:0007669"/>
    <property type="project" value="UniProtKB-KW"/>
</dbReference>